<feature type="compositionally biased region" description="Low complexity" evidence="1">
    <location>
        <begin position="183"/>
        <end position="202"/>
    </location>
</feature>
<evidence type="ECO:0000313" key="2">
    <source>
        <dbReference type="EMBL" id="KZT60211.1"/>
    </source>
</evidence>
<evidence type="ECO:0000313" key="3">
    <source>
        <dbReference type="Proteomes" id="UP000076842"/>
    </source>
</evidence>
<feature type="region of interest" description="Disordered" evidence="1">
    <location>
        <begin position="178"/>
        <end position="231"/>
    </location>
</feature>
<feature type="compositionally biased region" description="Low complexity" evidence="1">
    <location>
        <begin position="220"/>
        <end position="231"/>
    </location>
</feature>
<organism evidence="2 3">
    <name type="scientific">Calocera cornea HHB12733</name>
    <dbReference type="NCBI Taxonomy" id="1353952"/>
    <lineage>
        <taxon>Eukaryota</taxon>
        <taxon>Fungi</taxon>
        <taxon>Dikarya</taxon>
        <taxon>Basidiomycota</taxon>
        <taxon>Agaricomycotina</taxon>
        <taxon>Dacrymycetes</taxon>
        <taxon>Dacrymycetales</taxon>
        <taxon>Dacrymycetaceae</taxon>
        <taxon>Calocera</taxon>
    </lineage>
</organism>
<sequence>MLRISDFRGESRRLCGEVERDENLEQIQAMIWSTKAWLIDHAQIDVRVLIRTIGGSANISSRRSVTLLVMPKKKGGGRVSSPWSVWEFSPREKWGIDPIADLPAHGRVSPEGAKDDLVRGEVNVVNDRSTVDQRSHPTSLALRLWKSSVTTILTAPVIAASSAVPLGQRYHPDSDLARRLRSSPDTTTVSTPASPASSAVLVGQRYHPTNADRLRIGPDTTTVSTPASPASSAVLVGQRYHPTNADRLRIGPDTTTVSTPASPASSAVLVGQRYHPTDSDFASRLRSSPDTTTVSTPASPASSAVLVGQRYHPTNADRLRIGPDTTPVSTPTSATASSADADPSHASTPSMSITHSAPTAAAVAQSAAIDDPPVGPAPASSRDAVVENDNNIVIDVFEPERANGDASNPSEEPDFDPPAYDQYDTPQGAEAYESRVSTPVLVTVRLEDDSGSDNDQPLPLYCRYPKVLLPPLYSPPRKRRAPAAAPADAVSTEAVPAATVPAPPQRSIAEMSFEELQAVIKANARLKFNADLVKYHIPPLPPINSSDILAGTSGVVVGPA</sequence>
<accession>A0A165I729</accession>
<gene>
    <name evidence="2" type="ORF">CALCODRAFT_533889</name>
</gene>
<feature type="compositionally biased region" description="Low complexity" evidence="1">
    <location>
        <begin position="357"/>
        <end position="368"/>
    </location>
</feature>
<name>A0A165I729_9BASI</name>
<feature type="region of interest" description="Disordered" evidence="1">
    <location>
        <begin position="399"/>
        <end position="419"/>
    </location>
</feature>
<feature type="region of interest" description="Disordered" evidence="1">
    <location>
        <begin position="278"/>
        <end position="387"/>
    </location>
</feature>
<dbReference type="Proteomes" id="UP000076842">
    <property type="component" value="Unassembled WGS sequence"/>
</dbReference>
<dbReference type="AlphaFoldDB" id="A0A165I729"/>
<dbReference type="EMBL" id="KV423933">
    <property type="protein sequence ID" value="KZT60211.1"/>
    <property type="molecule type" value="Genomic_DNA"/>
</dbReference>
<reference evidence="2 3" key="1">
    <citation type="journal article" date="2016" name="Mol. Biol. Evol.">
        <title>Comparative Genomics of Early-Diverging Mushroom-Forming Fungi Provides Insights into the Origins of Lignocellulose Decay Capabilities.</title>
        <authorList>
            <person name="Nagy L.G."/>
            <person name="Riley R."/>
            <person name="Tritt A."/>
            <person name="Adam C."/>
            <person name="Daum C."/>
            <person name="Floudas D."/>
            <person name="Sun H."/>
            <person name="Yadav J.S."/>
            <person name="Pangilinan J."/>
            <person name="Larsson K.H."/>
            <person name="Matsuura K."/>
            <person name="Barry K."/>
            <person name="Labutti K."/>
            <person name="Kuo R."/>
            <person name="Ohm R.A."/>
            <person name="Bhattacharya S.S."/>
            <person name="Shirouzu T."/>
            <person name="Yoshinaga Y."/>
            <person name="Martin F.M."/>
            <person name="Grigoriev I.V."/>
            <person name="Hibbett D.S."/>
        </authorList>
    </citation>
    <scope>NUCLEOTIDE SEQUENCE [LARGE SCALE GENOMIC DNA]</scope>
    <source>
        <strain evidence="2 3">HHB12733</strain>
    </source>
</reference>
<keyword evidence="3" id="KW-1185">Reference proteome</keyword>
<protein>
    <submittedName>
        <fullName evidence="2">Uncharacterized protein</fullName>
    </submittedName>
</protein>
<feature type="compositionally biased region" description="Low complexity" evidence="1">
    <location>
        <begin position="288"/>
        <end position="307"/>
    </location>
</feature>
<proteinExistence type="predicted"/>
<feature type="compositionally biased region" description="Low complexity" evidence="1">
    <location>
        <begin position="323"/>
        <end position="350"/>
    </location>
</feature>
<feature type="region of interest" description="Disordered" evidence="1">
    <location>
        <begin position="244"/>
        <end position="266"/>
    </location>
</feature>
<dbReference type="InParanoid" id="A0A165I729"/>
<feature type="compositionally biased region" description="Low complexity" evidence="1">
    <location>
        <begin position="254"/>
        <end position="266"/>
    </location>
</feature>
<evidence type="ECO:0000256" key="1">
    <source>
        <dbReference type="SAM" id="MobiDB-lite"/>
    </source>
</evidence>